<organism evidence="1 2">
    <name type="scientific">Hansschlegelia zhihuaiae</name>
    <dbReference type="NCBI Taxonomy" id="405005"/>
    <lineage>
        <taxon>Bacteria</taxon>
        <taxon>Pseudomonadati</taxon>
        <taxon>Pseudomonadota</taxon>
        <taxon>Alphaproteobacteria</taxon>
        <taxon>Hyphomicrobiales</taxon>
        <taxon>Methylopilaceae</taxon>
        <taxon>Hansschlegelia</taxon>
    </lineage>
</organism>
<evidence type="ECO:0000313" key="2">
    <source>
        <dbReference type="Proteomes" id="UP000289708"/>
    </source>
</evidence>
<keyword evidence="2" id="KW-1185">Reference proteome</keyword>
<accession>A0A4Q0MF65</accession>
<dbReference type="InterPro" id="IPR005564">
    <property type="entry name" value="Major_capsid_GpE"/>
</dbReference>
<dbReference type="AlphaFoldDB" id="A0A4Q0MF65"/>
<dbReference type="EMBL" id="RYFI01000014">
    <property type="protein sequence ID" value="RXF72117.1"/>
    <property type="molecule type" value="Genomic_DNA"/>
</dbReference>
<comment type="caution">
    <text evidence="1">The sequence shown here is derived from an EMBL/GenBank/DDBJ whole genome shotgun (WGS) entry which is preliminary data.</text>
</comment>
<dbReference type="Pfam" id="PF03864">
    <property type="entry name" value="Phage_cap_E"/>
    <property type="match status" value="1"/>
</dbReference>
<name>A0A4Q0MF65_9HYPH</name>
<proteinExistence type="predicted"/>
<protein>
    <submittedName>
        <fullName evidence="1">Major capsid protein</fullName>
    </submittedName>
</protein>
<sequence length="346" mass="38129">MDEIVFPYTSIQLTEQVNRVPNLYGLLNALNLFPTEGVISTLVEIRREGDTLTVLPAVERGGPPTVADREPGSAIYFEIPHFPHMDLITPKDLQNMVTVLGRAGVRPRTMDDEMAKRLRTIRGKHAITREYVRMGALKGLIKDGAGRTLYDLFATFDITKKVVDFALNNTATDVNAKCEEVLAHVQDNLLGETSSGVEAIVSPSFFGKLVGHPNVEKYWLQTQNAGQLASTERQNLGGQWGRVFELQTIMFREYRGTAPLKNAIGELTSEPFVAANKGHAYPVGTQSAFATYDAPPNDVRYINIPGIEVLISPKILDHGAGVELMTQSNPLAIPRRIETLVELTTS</sequence>
<evidence type="ECO:0000313" key="1">
    <source>
        <dbReference type="EMBL" id="RXF72117.1"/>
    </source>
</evidence>
<reference evidence="1 2" key="1">
    <citation type="submission" date="2018-12" db="EMBL/GenBank/DDBJ databases">
        <title>bacterium Hansschlegelia zhihuaiae S113.</title>
        <authorList>
            <person name="He J."/>
        </authorList>
    </citation>
    <scope>NUCLEOTIDE SEQUENCE [LARGE SCALE GENOMIC DNA]</scope>
    <source>
        <strain evidence="1 2">S 113</strain>
    </source>
</reference>
<dbReference type="Proteomes" id="UP000289708">
    <property type="component" value="Unassembled WGS sequence"/>
</dbReference>
<dbReference type="RefSeq" id="WP_128778284.1">
    <property type="nucleotide sequence ID" value="NZ_RYFI01000014.1"/>
</dbReference>
<dbReference type="OrthoDB" id="6388191at2"/>
<gene>
    <name evidence="1" type="ORF">EK403_15010</name>
</gene>